<accession>A0ABQ1TVR1</accession>
<protein>
    <recommendedName>
        <fullName evidence="2 3">Single-stranded DNA-binding protein</fullName>
        <shortName evidence="2">SSB</shortName>
    </recommendedName>
</protein>
<gene>
    <name evidence="5" type="ORF">GCM10008027_32160</name>
</gene>
<dbReference type="PANTHER" id="PTHR10302">
    <property type="entry name" value="SINGLE-STRANDED DNA-BINDING PROTEIN"/>
    <property type="match status" value="1"/>
</dbReference>
<feature type="DNA-binding region" evidence="2">
    <location>
        <begin position="54"/>
        <end position="60"/>
    </location>
</feature>
<dbReference type="NCBIfam" id="TIGR00621">
    <property type="entry name" value="ssb"/>
    <property type="match status" value="1"/>
</dbReference>
<feature type="compositionally biased region" description="Gly residues" evidence="4">
    <location>
        <begin position="113"/>
        <end position="144"/>
    </location>
</feature>
<sequence>MARGVNKVILVGNLGQDPEVRYMPNGNGVANISIATTDSWKDKNTGQMQERTEWHRVVLFGKLAEVAGEYLRKGSQVYIEGRLQTRKWTDQSGQEKFTTEIVVDMGGQMQMLGGRGEQQGGGYQGGQSQGGYQGGQQQSGGYGSGQQMQQSNNNSYAPQQQSAPAQQQQRPQQQSAPQQSNNQYGGGYGQQQNSAPQQGGFAPKPQNAPQGGASNPMEPPIDFDDDIPF</sequence>
<feature type="short sequence motif" description="Important for interaction with partner proteins" evidence="2">
    <location>
        <begin position="224"/>
        <end position="229"/>
    </location>
</feature>
<dbReference type="PROSITE" id="PS50935">
    <property type="entry name" value="SSB"/>
    <property type="match status" value="1"/>
</dbReference>
<dbReference type="RefSeq" id="WP_188730302.1">
    <property type="nucleotide sequence ID" value="NZ_BMIT01000014.1"/>
</dbReference>
<feature type="compositionally biased region" description="Low complexity" evidence="4">
    <location>
        <begin position="145"/>
        <end position="183"/>
    </location>
</feature>
<evidence type="ECO:0000256" key="3">
    <source>
        <dbReference type="RuleBase" id="RU000524"/>
    </source>
</evidence>
<comment type="subunit">
    <text evidence="2">Homotetramer.</text>
</comment>
<name>A0ABQ1TVR1_9GAMM</name>
<dbReference type="InterPro" id="IPR011344">
    <property type="entry name" value="ssDNA-bd"/>
</dbReference>
<dbReference type="InterPro" id="IPR000424">
    <property type="entry name" value="Primosome_PriB/ssb"/>
</dbReference>
<keyword evidence="2" id="KW-0234">DNA repair</keyword>
<comment type="function">
    <text evidence="2">Plays an important role in DNA replication, recombination and repair. Binds to ssDNA and to an array of partner proteins to recruit them to their sites of action during DNA metabolism.</text>
</comment>
<organism evidence="5 6">
    <name type="scientific">Pseudoalteromonas gelatinilytica</name>
    <dbReference type="NCBI Taxonomy" id="1703256"/>
    <lineage>
        <taxon>Bacteria</taxon>
        <taxon>Pseudomonadati</taxon>
        <taxon>Pseudomonadota</taxon>
        <taxon>Gammaproteobacteria</taxon>
        <taxon>Alteromonadales</taxon>
        <taxon>Pseudoalteromonadaceae</taxon>
        <taxon>Pseudoalteromonas</taxon>
    </lineage>
</organism>
<keyword evidence="2" id="KW-0227">DNA damage</keyword>
<keyword evidence="6" id="KW-1185">Reference proteome</keyword>
<reference evidence="6" key="1">
    <citation type="journal article" date="2019" name="Int. J. Syst. Evol. Microbiol.">
        <title>The Global Catalogue of Microorganisms (GCM) 10K type strain sequencing project: providing services to taxonomists for standard genome sequencing and annotation.</title>
        <authorList>
            <consortium name="The Broad Institute Genomics Platform"/>
            <consortium name="The Broad Institute Genome Sequencing Center for Infectious Disease"/>
            <person name="Wu L."/>
            <person name="Ma J."/>
        </authorList>
    </citation>
    <scope>NUCLEOTIDE SEQUENCE [LARGE SCALE GENOMIC DNA]</scope>
    <source>
        <strain evidence="6">CGMCC 1.15394</strain>
    </source>
</reference>
<keyword evidence="2" id="KW-0233">DNA recombination</keyword>
<dbReference type="CDD" id="cd04496">
    <property type="entry name" value="SSB_OBF"/>
    <property type="match status" value="1"/>
</dbReference>
<comment type="caution">
    <text evidence="5">The sequence shown here is derived from an EMBL/GenBank/DDBJ whole genome shotgun (WGS) entry which is preliminary data.</text>
</comment>
<feature type="region of interest" description="Disordered" evidence="4">
    <location>
        <begin position="111"/>
        <end position="229"/>
    </location>
</feature>
<evidence type="ECO:0000256" key="2">
    <source>
        <dbReference type="HAMAP-Rule" id="MF_00984"/>
    </source>
</evidence>
<keyword evidence="2" id="KW-0235">DNA replication</keyword>
<proteinExistence type="inferred from homology"/>
<evidence type="ECO:0000313" key="5">
    <source>
        <dbReference type="EMBL" id="GGF04727.1"/>
    </source>
</evidence>
<dbReference type="Gene3D" id="2.40.50.140">
    <property type="entry name" value="Nucleic acid-binding proteins"/>
    <property type="match status" value="1"/>
</dbReference>
<evidence type="ECO:0000313" key="6">
    <source>
        <dbReference type="Proteomes" id="UP000638462"/>
    </source>
</evidence>
<evidence type="ECO:0000256" key="4">
    <source>
        <dbReference type="SAM" id="MobiDB-lite"/>
    </source>
</evidence>
<dbReference type="SUPFAM" id="SSF50249">
    <property type="entry name" value="Nucleic acid-binding proteins"/>
    <property type="match status" value="1"/>
</dbReference>
<keyword evidence="1 2" id="KW-0238">DNA-binding</keyword>
<dbReference type="InterPro" id="IPR012340">
    <property type="entry name" value="NA-bd_OB-fold"/>
</dbReference>
<dbReference type="Proteomes" id="UP000638462">
    <property type="component" value="Unassembled WGS sequence"/>
</dbReference>
<dbReference type="Pfam" id="PF00436">
    <property type="entry name" value="SSB"/>
    <property type="match status" value="1"/>
</dbReference>
<evidence type="ECO:0000256" key="1">
    <source>
        <dbReference type="ARBA" id="ARBA00023125"/>
    </source>
</evidence>
<dbReference type="EMBL" id="BMIT01000014">
    <property type="protein sequence ID" value="GGF04727.1"/>
    <property type="molecule type" value="Genomic_DNA"/>
</dbReference>
<dbReference type="PANTHER" id="PTHR10302:SF27">
    <property type="entry name" value="SINGLE-STRANDED DNA-BINDING PROTEIN"/>
    <property type="match status" value="1"/>
</dbReference>
<dbReference type="HAMAP" id="MF_00984">
    <property type="entry name" value="SSB"/>
    <property type="match status" value="1"/>
</dbReference>